<feature type="region of interest" description="Disordered" evidence="2">
    <location>
        <begin position="127"/>
        <end position="172"/>
    </location>
</feature>
<feature type="compositionally biased region" description="Low complexity" evidence="2">
    <location>
        <begin position="1173"/>
        <end position="1183"/>
    </location>
</feature>
<sequence length="1626" mass="177346">MADISSSPAGANSALEDPFIETPPHAHPPQPLRHAPFDPDAFSFHANSSPRQARRALEAHMKETDRRIQEASKLGSTLVQQRKDLAARIKEINDKKDSDEIGPDLGKKLAELEREYTAVGRETARAVLPKSRLASSEHPDPAMSPAVFAGMSGPSPSKVAVPSRKQRNQPSNRVHDIEFATEISTSLLAQVRSLQAALVEKDDALKLETSERAHLEGEYASLRSRLRHLDDNEQKYKDENWNLETQVQDITAAMKLASEKEQRANQSLKSVQSEKESMLRELEELKQNHGKLTDDYTAAKRAQEGDLHILRRDLAGHEHEREQLQKKIEELTSQNTELARAISYRMNADGNGYDNQFGSGDDELTTDREFSEASPPASPTKRAPGQGVLETETLRSSIQHAHRMIQTLKNNIHREKTEKLELKRMLQDARDELENKRGDNKQNNLKNRRSMQDAAKARRVRAEQLGANRVSREEIISDDPEWEDHEGDMSFRSATTARPRKLSMPGAYLPSEESTDAFETANEKETSTETEAFQTGNEAFDDDSDGDATETEGGTAKPDKTARRLTSFPSSIQTKRASFVSTASTSADEDDDNRTPVTGQPKYKIKNIKTRSFLREGSASANNSPAFSSVYRNSPAYSQTSSNRGTPMAPGQSLGDELDGLSDDESTMDGTPSKRMSMISASSSPSKAGYAEEPVPAQRPAMVDFGMMTEPWEPEAKEEEKSHGVLAATAGALGGLGLGSLLSSKSDNEKETEAETPSTPKAKSMFSSILSRGTEPVQPATPEQAPASPRHFASIASQDTEPVQTEPTPASPRHFASVTSQTTEPIQTEPMPASPRHFATFGAQSTGPVQAEPVPESPRHFTTFGSQSTEPVQAEPEPASPRHFATFASQTTEPVQVEAPPASPRHFASIAAQTTEPAQAPPSPRNFASFKSQSTEPMEAFKPEPVPEPIHGFTTIRSHHTEPVATPEPETVDESAFFALSPIKSQAFEPWSPSENSVLFPPRRSSRRPNTAILVGDDENMLRPQTAEKSMDTEAADEVAQENRSRAPFAEISNNAAGVQRPASGTSNQSAKPRIVTSDEGTQTLVSSQEIDKLMRNKSAVTNGTAVAFATPSSPRQMANTSSPRRSSEPSVRADGLTIRRPGSSNSVRRSHEMPPPLPMDHNEKIVQAGGKPLQPSSGSMGPPLMPASAYRTNQQRDPSVRSRTSTINTAQKAPSFRNAATAGSVRSEMRSPISRRSSVSSFASEVDQRLNPNGAFTYPADLPPATDPRMITAITQTMIGEYLWKYTRNPLSSNTMSTNRHRRFFWVHPYTRTLYWSEHDPSTAGKQQLKAKSVAIDAVRVITDDNAYPPGLCAKSLVVVTPAREIVFTAPTSQRHETWFNALSYLLLRTAPTADANTSAAVGGVVDSPVVLGGAASSSNNGELNDEDVAEFNPGYGTATRPSARAGRQSHLSVSSYGSANTARSRPHYMDVPTLTPKNYNAEQPQWAQSGTARRDGGRDAGGVISPEPASPGVRSPSVSGRISSMMKSVGRRSVSSRRSATRVGDAESRAQGLRSESAENIRRQIEEQERLERLENVRSCCDGKHDVGTLSRRQESFRGRGGRTHSHAHPQDPASVNSSVSSRT</sequence>
<feature type="region of interest" description="Disordered" evidence="2">
    <location>
        <begin position="1019"/>
        <end position="1083"/>
    </location>
</feature>
<feature type="compositionally biased region" description="Polar residues" evidence="2">
    <location>
        <begin position="1191"/>
        <end position="1209"/>
    </location>
</feature>
<protein>
    <submittedName>
        <fullName evidence="4">Anucleate primary sterigmata protein A</fullName>
    </submittedName>
</protein>
<dbReference type="STRING" id="40998.A0A2P7ZYA7"/>
<feature type="region of interest" description="Disordered" evidence="2">
    <location>
        <begin position="432"/>
        <end position="457"/>
    </location>
</feature>
<dbReference type="Proteomes" id="UP000243723">
    <property type="component" value="Unassembled WGS sequence"/>
</dbReference>
<dbReference type="SUPFAM" id="SSF50729">
    <property type="entry name" value="PH domain-like"/>
    <property type="match status" value="1"/>
</dbReference>
<feature type="compositionally biased region" description="Low complexity" evidence="2">
    <location>
        <begin position="1525"/>
        <end position="1540"/>
    </location>
</feature>
<dbReference type="GO" id="GO:0005543">
    <property type="term" value="F:phospholipid binding"/>
    <property type="evidence" value="ECO:0007669"/>
    <property type="project" value="InterPro"/>
</dbReference>
<gene>
    <name evidence="4" type="ORF">B9Z65_3400</name>
</gene>
<dbReference type="GO" id="GO:0005739">
    <property type="term" value="C:mitochondrion"/>
    <property type="evidence" value="ECO:0007669"/>
    <property type="project" value="TreeGrafter"/>
</dbReference>
<evidence type="ECO:0000256" key="2">
    <source>
        <dbReference type="SAM" id="MobiDB-lite"/>
    </source>
</evidence>
<feature type="region of interest" description="Disordered" evidence="2">
    <location>
        <begin position="1418"/>
        <end position="1563"/>
    </location>
</feature>
<evidence type="ECO:0000259" key="3">
    <source>
        <dbReference type="PROSITE" id="PS50003"/>
    </source>
</evidence>
<dbReference type="PROSITE" id="PS50003">
    <property type="entry name" value="PH_DOMAIN"/>
    <property type="match status" value="1"/>
</dbReference>
<feature type="compositionally biased region" description="Polar residues" evidence="2">
    <location>
        <begin position="1451"/>
        <end position="1465"/>
    </location>
</feature>
<keyword evidence="1" id="KW-0175">Coiled coil</keyword>
<dbReference type="InterPro" id="IPR011993">
    <property type="entry name" value="PH-like_dom_sf"/>
</dbReference>
<dbReference type="InterPro" id="IPR053005">
    <property type="entry name" value="Nuclear_Pos-Cytoskel_Interact"/>
</dbReference>
<feature type="region of interest" description="Disordered" evidence="2">
    <location>
        <begin position="1106"/>
        <end position="1209"/>
    </location>
</feature>
<feature type="coiled-coil region" evidence="1">
    <location>
        <begin position="212"/>
        <end position="341"/>
    </location>
</feature>
<comment type="caution">
    <text evidence="4">The sequence shown here is derived from an EMBL/GenBank/DDBJ whole genome shotgun (WGS) entry which is preliminary data.</text>
</comment>
<feature type="compositionally biased region" description="Polar residues" evidence="2">
    <location>
        <begin position="817"/>
        <end position="826"/>
    </location>
</feature>
<dbReference type="PANTHER" id="PTHR28190:SF1">
    <property type="entry name" value="NUCLEAR MIGRATION PROTEIN NUM1"/>
    <property type="match status" value="1"/>
</dbReference>
<dbReference type="CDD" id="cd13365">
    <property type="entry name" value="PH_PLC_plant-like"/>
    <property type="match status" value="1"/>
</dbReference>
<feature type="compositionally biased region" description="Polar residues" evidence="2">
    <location>
        <begin position="795"/>
        <end position="808"/>
    </location>
</feature>
<feature type="compositionally biased region" description="Low complexity" evidence="2">
    <location>
        <begin position="673"/>
        <end position="688"/>
    </location>
</feature>
<feature type="compositionally biased region" description="Polar residues" evidence="2">
    <location>
        <begin position="567"/>
        <end position="580"/>
    </location>
</feature>
<keyword evidence="5" id="KW-1185">Reference proteome</keyword>
<feature type="compositionally biased region" description="Polar residues" evidence="2">
    <location>
        <begin position="1052"/>
        <end position="1071"/>
    </location>
</feature>
<feature type="compositionally biased region" description="Low complexity" evidence="2">
    <location>
        <begin position="618"/>
        <end position="629"/>
    </location>
</feature>
<dbReference type="InterPro" id="IPR024774">
    <property type="entry name" value="PH_dom-Mcp5-type"/>
</dbReference>
<dbReference type="Pfam" id="PF12814">
    <property type="entry name" value="Mcp5_PH"/>
    <property type="match status" value="1"/>
</dbReference>
<feature type="compositionally biased region" description="Polar residues" evidence="2">
    <location>
        <begin position="1106"/>
        <end position="1121"/>
    </location>
</feature>
<dbReference type="GO" id="GO:0000226">
    <property type="term" value="P:microtubule cytoskeleton organization"/>
    <property type="evidence" value="ECO:0007669"/>
    <property type="project" value="TreeGrafter"/>
</dbReference>
<feature type="compositionally biased region" description="Polar residues" evidence="2">
    <location>
        <begin position="1"/>
        <end position="10"/>
    </location>
</feature>
<accession>A0A2P7ZYA7</accession>
<proteinExistence type="predicted"/>
<feature type="domain" description="PH" evidence="3">
    <location>
        <begin position="1277"/>
        <end position="1389"/>
    </location>
</feature>
<feature type="region of interest" description="Disordered" evidence="2">
    <location>
        <begin position="1"/>
        <end position="63"/>
    </location>
</feature>
<dbReference type="GO" id="GO:0032065">
    <property type="term" value="P:maintenance of protein location in cell cortex"/>
    <property type="evidence" value="ECO:0007669"/>
    <property type="project" value="InterPro"/>
</dbReference>
<name>A0A2P7ZYA7_9PEZI</name>
<feature type="compositionally biased region" description="Acidic residues" evidence="2">
    <location>
        <begin position="539"/>
        <end position="550"/>
    </location>
</feature>
<feature type="compositionally biased region" description="Acidic residues" evidence="2">
    <location>
        <begin position="656"/>
        <end position="667"/>
    </location>
</feature>
<feature type="compositionally biased region" description="Basic and acidic residues" evidence="2">
    <location>
        <begin position="1583"/>
        <end position="1600"/>
    </location>
</feature>
<feature type="compositionally biased region" description="Low complexity" evidence="2">
    <location>
        <begin position="1122"/>
        <end position="1131"/>
    </location>
</feature>
<dbReference type="SMART" id="SM00233">
    <property type="entry name" value="PH"/>
    <property type="match status" value="1"/>
</dbReference>
<dbReference type="GO" id="GO:0015631">
    <property type="term" value="F:tubulin binding"/>
    <property type="evidence" value="ECO:0007669"/>
    <property type="project" value="TreeGrafter"/>
</dbReference>
<organism evidence="4 5">
    <name type="scientific">Elsinoe australis</name>
    <dbReference type="NCBI Taxonomy" id="40998"/>
    <lineage>
        <taxon>Eukaryota</taxon>
        <taxon>Fungi</taxon>
        <taxon>Dikarya</taxon>
        <taxon>Ascomycota</taxon>
        <taxon>Pezizomycotina</taxon>
        <taxon>Dothideomycetes</taxon>
        <taxon>Dothideomycetidae</taxon>
        <taxon>Myriangiales</taxon>
        <taxon>Elsinoaceae</taxon>
        <taxon>Elsinoe</taxon>
    </lineage>
</organism>
<dbReference type="PANTHER" id="PTHR28190">
    <property type="entry name" value="NUCLEAR MIGRATION PROTEIN NUM1"/>
    <property type="match status" value="1"/>
</dbReference>
<dbReference type="InterPro" id="IPR001849">
    <property type="entry name" value="PH_domain"/>
</dbReference>
<feature type="compositionally biased region" description="Polar residues" evidence="2">
    <location>
        <begin position="630"/>
        <end position="645"/>
    </location>
</feature>
<dbReference type="OrthoDB" id="2149224at2759"/>
<reference evidence="4 5" key="1">
    <citation type="submission" date="2017-05" db="EMBL/GenBank/DDBJ databases">
        <title>Draft genome sequence of Elsinoe australis.</title>
        <authorList>
            <person name="Cheng Q."/>
        </authorList>
    </citation>
    <scope>NUCLEOTIDE SEQUENCE [LARGE SCALE GENOMIC DNA]</scope>
    <source>
        <strain evidence="4 5">NL1</strain>
    </source>
</reference>
<evidence type="ECO:0000313" key="4">
    <source>
        <dbReference type="EMBL" id="PSK53200.1"/>
    </source>
</evidence>
<feature type="region of interest" description="Disordered" evidence="2">
    <location>
        <begin position="1583"/>
        <end position="1626"/>
    </location>
</feature>
<feature type="region of interest" description="Disordered" evidence="2">
    <location>
        <begin position="352"/>
        <end position="387"/>
    </location>
</feature>
<feature type="region of interest" description="Disordered" evidence="2">
    <location>
        <begin position="478"/>
        <end position="694"/>
    </location>
</feature>
<dbReference type="GO" id="GO:0005938">
    <property type="term" value="C:cell cortex"/>
    <property type="evidence" value="ECO:0007669"/>
    <property type="project" value="InterPro"/>
</dbReference>
<dbReference type="Gene3D" id="2.30.29.30">
    <property type="entry name" value="Pleckstrin-homology domain (PH domain)/Phosphotyrosine-binding domain (PTB)"/>
    <property type="match status" value="1"/>
</dbReference>
<dbReference type="EMBL" id="NHZQ01000102">
    <property type="protein sequence ID" value="PSK53200.1"/>
    <property type="molecule type" value="Genomic_DNA"/>
</dbReference>
<feature type="region of interest" description="Disordered" evidence="2">
    <location>
        <begin position="991"/>
        <end position="1010"/>
    </location>
</feature>
<feature type="compositionally biased region" description="Polar residues" evidence="2">
    <location>
        <begin position="755"/>
        <end position="771"/>
    </location>
</feature>
<feature type="compositionally biased region" description="Polar residues" evidence="2">
    <location>
        <begin position="1616"/>
        <end position="1626"/>
    </location>
</feature>
<feature type="region of interest" description="Disordered" evidence="2">
    <location>
        <begin position="739"/>
        <end position="953"/>
    </location>
</feature>
<evidence type="ECO:0000313" key="5">
    <source>
        <dbReference type="Proteomes" id="UP000243723"/>
    </source>
</evidence>
<feature type="compositionally biased region" description="Polar residues" evidence="2">
    <location>
        <begin position="1477"/>
        <end position="1493"/>
    </location>
</feature>
<evidence type="ECO:0000256" key="1">
    <source>
        <dbReference type="SAM" id="Coils"/>
    </source>
</evidence>